<organism evidence="3 4">
    <name type="scientific">Pisolithus tinctorius Marx 270</name>
    <dbReference type="NCBI Taxonomy" id="870435"/>
    <lineage>
        <taxon>Eukaryota</taxon>
        <taxon>Fungi</taxon>
        <taxon>Dikarya</taxon>
        <taxon>Basidiomycota</taxon>
        <taxon>Agaricomycotina</taxon>
        <taxon>Agaricomycetes</taxon>
        <taxon>Agaricomycetidae</taxon>
        <taxon>Boletales</taxon>
        <taxon>Sclerodermatineae</taxon>
        <taxon>Pisolithaceae</taxon>
        <taxon>Pisolithus</taxon>
    </lineage>
</organism>
<dbReference type="InParanoid" id="A0A0C3PBY8"/>
<feature type="transmembrane region" description="Helical" evidence="1">
    <location>
        <begin position="200"/>
        <end position="225"/>
    </location>
</feature>
<keyword evidence="4" id="KW-1185">Reference proteome</keyword>
<keyword evidence="1" id="KW-0472">Membrane</keyword>
<dbReference type="EMBL" id="KN831950">
    <property type="protein sequence ID" value="KIO11240.1"/>
    <property type="molecule type" value="Genomic_DNA"/>
</dbReference>
<feature type="transmembrane region" description="Helical" evidence="1">
    <location>
        <begin position="121"/>
        <end position="144"/>
    </location>
</feature>
<feature type="transmembrane region" description="Helical" evidence="1">
    <location>
        <begin position="50"/>
        <end position="74"/>
    </location>
</feature>
<reference evidence="4" key="2">
    <citation type="submission" date="2015-01" db="EMBL/GenBank/DDBJ databases">
        <title>Evolutionary Origins and Diversification of the Mycorrhizal Mutualists.</title>
        <authorList>
            <consortium name="DOE Joint Genome Institute"/>
            <consortium name="Mycorrhizal Genomics Consortium"/>
            <person name="Kohler A."/>
            <person name="Kuo A."/>
            <person name="Nagy L.G."/>
            <person name="Floudas D."/>
            <person name="Copeland A."/>
            <person name="Barry K.W."/>
            <person name="Cichocki N."/>
            <person name="Veneault-Fourrey C."/>
            <person name="LaButti K."/>
            <person name="Lindquist E.A."/>
            <person name="Lipzen A."/>
            <person name="Lundell T."/>
            <person name="Morin E."/>
            <person name="Murat C."/>
            <person name="Riley R."/>
            <person name="Ohm R."/>
            <person name="Sun H."/>
            <person name="Tunlid A."/>
            <person name="Henrissat B."/>
            <person name="Grigoriev I.V."/>
            <person name="Hibbett D.S."/>
            <person name="Martin F."/>
        </authorList>
    </citation>
    <scope>NUCLEOTIDE SEQUENCE [LARGE SCALE GENOMIC DNA]</scope>
    <source>
        <strain evidence="4">Marx 270</strain>
    </source>
</reference>
<feature type="transmembrane region" description="Helical" evidence="1">
    <location>
        <begin position="12"/>
        <end position="38"/>
    </location>
</feature>
<keyword evidence="1" id="KW-0812">Transmembrane</keyword>
<dbReference type="OrthoDB" id="2535105at2759"/>
<dbReference type="AlphaFoldDB" id="A0A0C3PBY8"/>
<dbReference type="STRING" id="870435.A0A0C3PBY8"/>
<dbReference type="Pfam" id="PF20152">
    <property type="entry name" value="DUF6534"/>
    <property type="match status" value="1"/>
</dbReference>
<evidence type="ECO:0000313" key="3">
    <source>
        <dbReference type="EMBL" id="KIO11240.1"/>
    </source>
</evidence>
<name>A0A0C3PBY8_PISTI</name>
<feature type="transmembrane region" description="Helical" evidence="1">
    <location>
        <begin position="156"/>
        <end position="179"/>
    </location>
</feature>
<dbReference type="PANTHER" id="PTHR40465">
    <property type="entry name" value="CHROMOSOME 1, WHOLE GENOME SHOTGUN SEQUENCE"/>
    <property type="match status" value="1"/>
</dbReference>
<sequence length="248" mass="27373">MEQAPSFNANPILGPIIIGAVVSGVLYGAATVQAYLYFQRFPRDNWKIKSLVAFEISIQTIHLAFVIAGMWAMVVADYAEPQQLTILPVPTVVTILLCSPIAFAVQAYFVLRVYRLSEQPLLLILGGLLAISKCALHLVFGIAASIVRDAVTLAHNWGWCITGFLVLSIACDTLIAMALSHHLNLRKTGFDRTSRIIDRMIIYTLATGLITSTTELAEAVCFWTMNDNYIWMGLYVIESGRKSKSFLA</sequence>
<feature type="transmembrane region" description="Helical" evidence="1">
    <location>
        <begin position="86"/>
        <end position="109"/>
    </location>
</feature>
<feature type="domain" description="DUF6534" evidence="2">
    <location>
        <begin position="168"/>
        <end position="239"/>
    </location>
</feature>
<keyword evidence="1" id="KW-1133">Transmembrane helix</keyword>
<proteinExistence type="predicted"/>
<dbReference type="PANTHER" id="PTHR40465:SF1">
    <property type="entry name" value="DUF6534 DOMAIN-CONTAINING PROTEIN"/>
    <property type="match status" value="1"/>
</dbReference>
<evidence type="ECO:0000313" key="4">
    <source>
        <dbReference type="Proteomes" id="UP000054217"/>
    </source>
</evidence>
<evidence type="ECO:0000259" key="2">
    <source>
        <dbReference type="Pfam" id="PF20152"/>
    </source>
</evidence>
<gene>
    <name evidence="3" type="ORF">M404DRAFT_838114</name>
</gene>
<reference evidence="3 4" key="1">
    <citation type="submission" date="2014-04" db="EMBL/GenBank/DDBJ databases">
        <authorList>
            <consortium name="DOE Joint Genome Institute"/>
            <person name="Kuo A."/>
            <person name="Kohler A."/>
            <person name="Costa M.D."/>
            <person name="Nagy L.G."/>
            <person name="Floudas D."/>
            <person name="Copeland A."/>
            <person name="Barry K.W."/>
            <person name="Cichocki N."/>
            <person name="Veneault-Fourrey C."/>
            <person name="LaButti K."/>
            <person name="Lindquist E.A."/>
            <person name="Lipzen A."/>
            <person name="Lundell T."/>
            <person name="Morin E."/>
            <person name="Murat C."/>
            <person name="Sun H."/>
            <person name="Tunlid A."/>
            <person name="Henrissat B."/>
            <person name="Grigoriev I.V."/>
            <person name="Hibbett D.S."/>
            <person name="Martin F."/>
            <person name="Nordberg H.P."/>
            <person name="Cantor M.N."/>
            <person name="Hua S.X."/>
        </authorList>
    </citation>
    <scope>NUCLEOTIDE SEQUENCE [LARGE SCALE GENOMIC DNA]</scope>
    <source>
        <strain evidence="3 4">Marx 270</strain>
    </source>
</reference>
<dbReference type="HOGENOM" id="CLU_046025_0_1_1"/>
<dbReference type="Proteomes" id="UP000054217">
    <property type="component" value="Unassembled WGS sequence"/>
</dbReference>
<protein>
    <recommendedName>
        <fullName evidence="2">DUF6534 domain-containing protein</fullName>
    </recommendedName>
</protein>
<accession>A0A0C3PBY8</accession>
<dbReference type="InterPro" id="IPR045339">
    <property type="entry name" value="DUF6534"/>
</dbReference>
<evidence type="ECO:0000256" key="1">
    <source>
        <dbReference type="SAM" id="Phobius"/>
    </source>
</evidence>